<protein>
    <submittedName>
        <fullName evidence="1">Uncharacterized protein</fullName>
    </submittedName>
</protein>
<organism evidence="1">
    <name type="scientific">uncultured Caudovirales phage</name>
    <dbReference type="NCBI Taxonomy" id="2100421"/>
    <lineage>
        <taxon>Viruses</taxon>
        <taxon>Duplodnaviria</taxon>
        <taxon>Heunggongvirae</taxon>
        <taxon>Uroviricota</taxon>
        <taxon>Caudoviricetes</taxon>
        <taxon>Peduoviridae</taxon>
        <taxon>Maltschvirus</taxon>
        <taxon>Maltschvirus maltsch</taxon>
    </lineage>
</organism>
<dbReference type="EMBL" id="LR796385">
    <property type="protein sequence ID" value="CAB4141061.1"/>
    <property type="molecule type" value="Genomic_DNA"/>
</dbReference>
<evidence type="ECO:0000313" key="1">
    <source>
        <dbReference type="EMBL" id="CAB4141061.1"/>
    </source>
</evidence>
<reference evidence="1" key="1">
    <citation type="submission" date="2020-04" db="EMBL/GenBank/DDBJ databases">
        <authorList>
            <person name="Chiriac C."/>
            <person name="Salcher M."/>
            <person name="Ghai R."/>
            <person name="Kavagutti S V."/>
        </authorList>
    </citation>
    <scope>NUCLEOTIDE SEQUENCE</scope>
</reference>
<accession>A0A6J5M4C3</accession>
<gene>
    <name evidence="1" type="ORF">UFOVP411_36</name>
</gene>
<name>A0A6J5M4C3_9CAUD</name>
<sequence length="74" mass="8259">MRDIKQIERGIEIGPLYPWATIGVGAPVEWSLFHAGTGEQLPKRWASCPSDAEALEYLYAEGKLPKPHYDLGSF</sequence>
<proteinExistence type="predicted"/>